<protein>
    <recommendedName>
        <fullName evidence="7">Glycosyltransferase</fullName>
    </recommendedName>
</protein>
<sequence>MVDSWKTGNNVVLAVRAGREEGKVQRGFADTYYKIVRKMALPAMPEHGFDVYLIDRKVIEVLSKLDEKNSALTGQILWSGFKTGYVEYVRKAREIGTSRWTLKKKIRLVMDTLFSFSTVPITVVEIIGALSFFGAAIWAIVVLICKIAGKISVSGWTTLFIFNLFSFGVIMLTLGILGEYLWRTYDASMGRPPYIVEIDAQKDKKDPARR</sequence>
<dbReference type="PANTHER" id="PTHR48090:SF3">
    <property type="entry name" value="UNDECAPRENYL-PHOSPHATE 4-DEOXY-4-FORMAMIDO-L-ARABINOSE TRANSFERASE"/>
    <property type="match status" value="1"/>
</dbReference>
<organism evidence="5 6">
    <name type="scientific">Grylomicrobium aquisgranensis</name>
    <dbReference type="NCBI Taxonomy" id="2926318"/>
    <lineage>
        <taxon>Bacteria</taxon>
        <taxon>Bacillati</taxon>
        <taxon>Bacillota</taxon>
        <taxon>Erysipelotrichia</taxon>
        <taxon>Erysipelotrichales</taxon>
        <taxon>Erysipelotrichaceae</taxon>
        <taxon>Grylomicrobium</taxon>
    </lineage>
</organism>
<feature type="transmembrane region" description="Helical" evidence="4">
    <location>
        <begin position="113"/>
        <end position="140"/>
    </location>
</feature>
<feature type="transmembrane region" description="Helical" evidence="4">
    <location>
        <begin position="160"/>
        <end position="182"/>
    </location>
</feature>
<evidence type="ECO:0000256" key="4">
    <source>
        <dbReference type="SAM" id="Phobius"/>
    </source>
</evidence>
<evidence type="ECO:0000256" key="2">
    <source>
        <dbReference type="ARBA" id="ARBA00022989"/>
    </source>
</evidence>
<dbReference type="GO" id="GO:0005886">
    <property type="term" value="C:plasma membrane"/>
    <property type="evidence" value="ECO:0007669"/>
    <property type="project" value="TreeGrafter"/>
</dbReference>
<gene>
    <name evidence="5" type="ORF">MOZ60_07575</name>
</gene>
<name>A0AB35U8X4_9FIRM</name>
<keyword evidence="2 4" id="KW-1133">Transmembrane helix</keyword>
<evidence type="ECO:0000256" key="3">
    <source>
        <dbReference type="ARBA" id="ARBA00023136"/>
    </source>
</evidence>
<accession>A0AB35U8X4</accession>
<reference evidence="5 6" key="1">
    <citation type="submission" date="2022-03" db="EMBL/GenBank/DDBJ databases">
        <title>Novel taxa within the pig intestine.</title>
        <authorList>
            <person name="Wylensek D."/>
            <person name="Bishof K."/>
            <person name="Afrizal A."/>
            <person name="Clavel T."/>
        </authorList>
    </citation>
    <scope>NUCLEOTIDE SEQUENCE [LARGE SCALE GENOMIC DNA]</scope>
    <source>
        <strain evidence="5 6">CLA-KB-P133</strain>
    </source>
</reference>
<evidence type="ECO:0008006" key="7">
    <source>
        <dbReference type="Google" id="ProtNLM"/>
    </source>
</evidence>
<keyword evidence="3 4" id="KW-0472">Membrane</keyword>
<keyword evidence="1 4" id="KW-0812">Transmembrane</keyword>
<evidence type="ECO:0000313" key="6">
    <source>
        <dbReference type="Proteomes" id="UP001286174"/>
    </source>
</evidence>
<keyword evidence="6" id="KW-1185">Reference proteome</keyword>
<dbReference type="Proteomes" id="UP001286174">
    <property type="component" value="Unassembled WGS sequence"/>
</dbReference>
<dbReference type="RefSeq" id="WP_370596208.1">
    <property type="nucleotide sequence ID" value="NZ_JALBUR010000017.1"/>
</dbReference>
<comment type="caution">
    <text evidence="5">The sequence shown here is derived from an EMBL/GenBank/DDBJ whole genome shotgun (WGS) entry which is preliminary data.</text>
</comment>
<proteinExistence type="predicted"/>
<dbReference type="EMBL" id="JALBUR010000017">
    <property type="protein sequence ID" value="MDX8419954.1"/>
    <property type="molecule type" value="Genomic_DNA"/>
</dbReference>
<evidence type="ECO:0000313" key="5">
    <source>
        <dbReference type="EMBL" id="MDX8419954.1"/>
    </source>
</evidence>
<dbReference type="AlphaFoldDB" id="A0AB35U8X4"/>
<dbReference type="InterPro" id="IPR050256">
    <property type="entry name" value="Glycosyltransferase_2"/>
</dbReference>
<evidence type="ECO:0000256" key="1">
    <source>
        <dbReference type="ARBA" id="ARBA00022692"/>
    </source>
</evidence>
<dbReference type="PANTHER" id="PTHR48090">
    <property type="entry name" value="UNDECAPRENYL-PHOSPHATE 4-DEOXY-4-FORMAMIDO-L-ARABINOSE TRANSFERASE-RELATED"/>
    <property type="match status" value="1"/>
</dbReference>